<evidence type="ECO:0000313" key="4">
    <source>
        <dbReference type="Proteomes" id="UP000599383"/>
    </source>
</evidence>
<dbReference type="InterPro" id="IPR001279">
    <property type="entry name" value="Metallo-B-lactamas"/>
</dbReference>
<evidence type="ECO:0000259" key="2">
    <source>
        <dbReference type="Pfam" id="PF00753"/>
    </source>
</evidence>
<dbReference type="PANTHER" id="PTHR46018:SF2">
    <property type="entry name" value="ZINC PHOSPHODIESTERASE ELAC PROTEIN 1"/>
    <property type="match status" value="1"/>
</dbReference>
<name>A0ABX1W4T9_9RHOB</name>
<dbReference type="InterPro" id="IPR036866">
    <property type="entry name" value="RibonucZ/Hydroxyglut_hydro"/>
</dbReference>
<dbReference type="Pfam" id="PF00753">
    <property type="entry name" value="Lactamase_B"/>
    <property type="match status" value="1"/>
</dbReference>
<organism evidence="3 4">
    <name type="scientific">Ruegeria atlantica</name>
    <dbReference type="NCBI Taxonomy" id="81569"/>
    <lineage>
        <taxon>Bacteria</taxon>
        <taxon>Pseudomonadati</taxon>
        <taxon>Pseudomonadota</taxon>
        <taxon>Alphaproteobacteria</taxon>
        <taxon>Rhodobacterales</taxon>
        <taxon>Roseobacteraceae</taxon>
        <taxon>Ruegeria</taxon>
    </lineage>
</organism>
<evidence type="ECO:0000256" key="1">
    <source>
        <dbReference type="SAM" id="MobiDB-lite"/>
    </source>
</evidence>
<evidence type="ECO:0000313" key="3">
    <source>
        <dbReference type="EMBL" id="NOD28925.1"/>
    </source>
</evidence>
<dbReference type="Proteomes" id="UP000599383">
    <property type="component" value="Unassembled WGS sequence"/>
</dbReference>
<accession>A0ABX1W4T9</accession>
<dbReference type="Gene3D" id="3.60.15.10">
    <property type="entry name" value="Ribonuclease Z/Hydroxyacylglutathione hydrolase-like"/>
    <property type="match status" value="1"/>
</dbReference>
<dbReference type="PANTHER" id="PTHR46018">
    <property type="entry name" value="ZINC PHOSPHODIESTERASE ELAC PROTEIN 1"/>
    <property type="match status" value="1"/>
</dbReference>
<dbReference type="RefSeq" id="WP_170576213.1">
    <property type="nucleotide sequence ID" value="NZ_WVQY01000001.1"/>
</dbReference>
<dbReference type="NCBIfam" id="NF041257">
    <property type="entry name" value="GntH_guanitoxin"/>
    <property type="match status" value="1"/>
</dbReference>
<dbReference type="SUPFAM" id="SSF56281">
    <property type="entry name" value="Metallo-hydrolase/oxidoreductase"/>
    <property type="match status" value="1"/>
</dbReference>
<comment type="caution">
    <text evidence="3">The sequence shown here is derived from an EMBL/GenBank/DDBJ whole genome shotgun (WGS) entry which is preliminary data.</text>
</comment>
<reference evidence="3 4" key="1">
    <citation type="submission" date="2019-12" db="EMBL/GenBank/DDBJ databases">
        <title>Ruegeria JWLKs population differentiation of coral mucus and skeleton niches.</title>
        <authorList>
            <person name="Luo D."/>
        </authorList>
    </citation>
    <scope>NUCLEOTIDE SEQUENCE [LARGE SCALE GENOMIC DNA]</scope>
    <source>
        <strain evidence="3 4">HKCCD6238</strain>
    </source>
</reference>
<protein>
    <submittedName>
        <fullName evidence="3">MBL fold metallo-hydrolase</fullName>
    </submittedName>
</protein>
<proteinExistence type="predicted"/>
<gene>
    <name evidence="3" type="ORF">GS617_01460</name>
</gene>
<sequence length="431" mass="49158">MSQSRNPYGQRPGGGITLPEYFRPTPGCTSNNFFPPNELLPKGEMRICFPGSTPWPPTMVQSGTCIVLELGNGTPFPRRLFFDFGNGCVRNIIQLGILPPMVRDIFISHLHVDHYADLPYFMPFRAWSGGWRNGLRIFGPSGDRPETGTQYMVDKMHEMMTWHLENFDHCPIGAGYDTEVVEFDYKDEGGVVLEEPGLKVTHWARSHVKSGASAYRVDWEEAGLSFVWTGDGRPDESTIEFAKGCDIFVTEGQADLPQLLNYKYGTPKEVLEFTLDTYHTPYYAAGYLMNEIQPRAGVICHYTEESSGEAIAEIRAHWDGLFLFGGPDTKVINVTKDRIWERMALRPEMPAMQPPDPRTIPFPDGEMPDYIQIPKPRLPREEQQDAFLRERELDPALYMPEDVLRPLTQHYDEETFRFDLHALIAARDHTD</sequence>
<dbReference type="EMBL" id="WVQY01000001">
    <property type="protein sequence ID" value="NOD28925.1"/>
    <property type="molecule type" value="Genomic_DNA"/>
</dbReference>
<keyword evidence="4" id="KW-1185">Reference proteome</keyword>
<feature type="domain" description="Metallo-beta-lactamase" evidence="2">
    <location>
        <begin position="62"/>
        <end position="122"/>
    </location>
</feature>
<feature type="region of interest" description="Disordered" evidence="1">
    <location>
        <begin position="1"/>
        <end position="20"/>
    </location>
</feature>